<name>A0A2A6E514_TANFO</name>
<dbReference type="SUPFAM" id="SSF55920">
    <property type="entry name" value="Creatinase/aminopeptidase"/>
    <property type="match status" value="1"/>
</dbReference>
<evidence type="ECO:0000313" key="4">
    <source>
        <dbReference type="Proteomes" id="UP000219259"/>
    </source>
</evidence>
<proteinExistence type="predicted"/>
<evidence type="ECO:0000259" key="1">
    <source>
        <dbReference type="Pfam" id="PF00557"/>
    </source>
</evidence>
<sequence length="392" mass="43250">MMTGSTLIDDLLIRRKKVQEALVRAGMEGLLLASEVNIYYMTGYVFNGYFYLSAEGETQSFVKRPIDFAGEQAIFIRRPDDITACFKAQGRPLPQRLMLEADGLSYNDYMRLATLFSLVETGNASTLMRTVRMVKTPWELEQMRYSAERHATTYAEIPSCFRMGMTDLELQVEIEHRMRLNGSIGLFRTYGPNMSIFMGSVLAGRNAAASSPFDFALGGAGQTAICPIGANGTPLTDGTAILIDMAGNYTPYQTDMTRAFSVGRLSDKAYRAHQTALDIQAAVEATARVGTACAELYQLARSMAEKAGLADCFMGIRQQARFVGHGIGLEINELPVLTPRSKEVLQPDMVFAFEPKFVIEGSGAVGIENSFRVTTEGLEKLTRFEEQIISLT</sequence>
<dbReference type="PANTHER" id="PTHR46112:SF2">
    <property type="entry name" value="XAA-PRO AMINOPEPTIDASE P-RELATED"/>
    <property type="match status" value="1"/>
</dbReference>
<dbReference type="InterPro" id="IPR029149">
    <property type="entry name" value="Creatin/AminoP/Spt16_N"/>
</dbReference>
<dbReference type="CDD" id="cd01066">
    <property type="entry name" value="APP_MetAP"/>
    <property type="match status" value="1"/>
</dbReference>
<dbReference type="SUPFAM" id="SSF53092">
    <property type="entry name" value="Creatinase/prolidase N-terminal domain"/>
    <property type="match status" value="1"/>
</dbReference>
<dbReference type="InterPro" id="IPR000994">
    <property type="entry name" value="Pept_M24"/>
</dbReference>
<comment type="caution">
    <text evidence="3">The sequence shown here is derived from an EMBL/GenBank/DDBJ whole genome shotgun (WGS) entry which is preliminary data.</text>
</comment>
<dbReference type="GO" id="GO:0004177">
    <property type="term" value="F:aminopeptidase activity"/>
    <property type="evidence" value="ECO:0007669"/>
    <property type="project" value="UniProtKB-KW"/>
</dbReference>
<dbReference type="InterPro" id="IPR036005">
    <property type="entry name" value="Creatinase/aminopeptidase-like"/>
</dbReference>
<dbReference type="Pfam" id="PF01321">
    <property type="entry name" value="Creatinase_N"/>
    <property type="match status" value="1"/>
</dbReference>
<dbReference type="Gene3D" id="3.40.350.10">
    <property type="entry name" value="Creatinase/prolidase N-terminal domain"/>
    <property type="match status" value="1"/>
</dbReference>
<dbReference type="InterPro" id="IPR000587">
    <property type="entry name" value="Creatinase_N"/>
</dbReference>
<feature type="domain" description="Peptidase M24" evidence="1">
    <location>
        <begin position="141"/>
        <end position="374"/>
    </location>
</feature>
<accession>A0A2A6E514</accession>
<keyword evidence="3" id="KW-0378">Hydrolase</keyword>
<protein>
    <submittedName>
        <fullName evidence="3">Aminopeptidase P family protein</fullName>
    </submittedName>
</protein>
<evidence type="ECO:0000313" key="3">
    <source>
        <dbReference type="EMBL" id="PDP42726.1"/>
    </source>
</evidence>
<dbReference type="AlphaFoldDB" id="A0A2A6E514"/>
<organism evidence="3 4">
    <name type="scientific">Tannerella forsythia</name>
    <name type="common">Bacteroides forsythus</name>
    <dbReference type="NCBI Taxonomy" id="28112"/>
    <lineage>
        <taxon>Bacteria</taxon>
        <taxon>Pseudomonadati</taxon>
        <taxon>Bacteroidota</taxon>
        <taxon>Bacteroidia</taxon>
        <taxon>Bacteroidales</taxon>
        <taxon>Tannerellaceae</taxon>
        <taxon>Tannerella</taxon>
    </lineage>
</organism>
<gene>
    <name evidence="3" type="ORF">CLI86_12005</name>
</gene>
<dbReference type="Proteomes" id="UP000219259">
    <property type="component" value="Unassembled WGS sequence"/>
</dbReference>
<keyword evidence="3" id="KW-0645">Protease</keyword>
<dbReference type="InterPro" id="IPR050659">
    <property type="entry name" value="Peptidase_M24B"/>
</dbReference>
<dbReference type="PANTHER" id="PTHR46112">
    <property type="entry name" value="AMINOPEPTIDASE"/>
    <property type="match status" value="1"/>
</dbReference>
<dbReference type="Gene3D" id="3.90.230.10">
    <property type="entry name" value="Creatinase/methionine aminopeptidase superfamily"/>
    <property type="match status" value="1"/>
</dbReference>
<dbReference type="Pfam" id="PF00557">
    <property type="entry name" value="Peptidase_M24"/>
    <property type="match status" value="1"/>
</dbReference>
<feature type="domain" description="Creatinase N-terminal" evidence="2">
    <location>
        <begin position="14"/>
        <end position="134"/>
    </location>
</feature>
<keyword evidence="3" id="KW-0031">Aminopeptidase</keyword>
<dbReference type="EMBL" id="NSLJ01000040">
    <property type="protein sequence ID" value="PDP42726.1"/>
    <property type="molecule type" value="Genomic_DNA"/>
</dbReference>
<evidence type="ECO:0000259" key="2">
    <source>
        <dbReference type="Pfam" id="PF01321"/>
    </source>
</evidence>
<reference evidence="3 4" key="1">
    <citation type="submission" date="2017-09" db="EMBL/GenBank/DDBJ databases">
        <title>Phase variable restriction modification systems are present in the genome sequences of periodontal pathogens Prevotella intermedia, Tannerella forsythia and Porphyromonas gingivalis.</title>
        <authorList>
            <person name="Haigh R.D."/>
            <person name="Crawford L."/>
            <person name="Ralph J."/>
            <person name="Wanford J."/>
            <person name="Vartoukian S.R."/>
            <person name="Hijazib K."/>
            <person name="Wade W."/>
            <person name="Oggioni M.R."/>
        </authorList>
    </citation>
    <scope>NUCLEOTIDE SEQUENCE [LARGE SCALE GENOMIC DNA]</scope>
    <source>
        <strain evidence="3 4">WW11663</strain>
    </source>
</reference>